<comment type="subcellular location">
    <subcellularLocation>
        <location evidence="1 9">Cell inner membrane</location>
        <topology evidence="1 9">Multi-pass membrane protein</topology>
    </subcellularLocation>
</comment>
<dbReference type="PANTHER" id="PTHR35011">
    <property type="entry name" value="2,3-DIKETO-L-GULONATE TRAP TRANSPORTER SMALL PERMEASE PROTEIN YIAM"/>
    <property type="match status" value="1"/>
</dbReference>
<feature type="transmembrane region" description="Helical" evidence="9">
    <location>
        <begin position="142"/>
        <end position="160"/>
    </location>
</feature>
<keyword evidence="5 9" id="KW-0812">Transmembrane</keyword>
<feature type="transmembrane region" description="Helical" evidence="9">
    <location>
        <begin position="62"/>
        <end position="78"/>
    </location>
</feature>
<proteinExistence type="inferred from homology"/>
<keyword evidence="7 9" id="KW-0472">Membrane</keyword>
<organism evidence="11 12">
    <name type="scientific">SAR92 clade bacterium</name>
    <dbReference type="NCBI Taxonomy" id="2315479"/>
    <lineage>
        <taxon>Bacteria</taxon>
        <taxon>Pseudomonadati</taxon>
        <taxon>Pseudomonadota</taxon>
        <taxon>Gammaproteobacteria</taxon>
        <taxon>Cellvibrionales</taxon>
        <taxon>Porticoccaceae</taxon>
        <taxon>SAR92 clade</taxon>
    </lineage>
</organism>
<keyword evidence="6 9" id="KW-1133">Transmembrane helix</keyword>
<comment type="similarity">
    <text evidence="8 9">Belongs to the TRAP transporter small permease family.</text>
</comment>
<evidence type="ECO:0000313" key="12">
    <source>
        <dbReference type="Proteomes" id="UP000315889"/>
    </source>
</evidence>
<evidence type="ECO:0000256" key="6">
    <source>
        <dbReference type="ARBA" id="ARBA00022989"/>
    </source>
</evidence>
<evidence type="ECO:0000259" key="10">
    <source>
        <dbReference type="Pfam" id="PF04290"/>
    </source>
</evidence>
<evidence type="ECO:0000313" key="11">
    <source>
        <dbReference type="EMBL" id="RZO20101.1"/>
    </source>
</evidence>
<keyword evidence="2 9" id="KW-0813">Transport</keyword>
<dbReference type="EMBL" id="SHBP01000006">
    <property type="protein sequence ID" value="RZO20101.1"/>
    <property type="molecule type" value="Genomic_DNA"/>
</dbReference>
<evidence type="ECO:0000256" key="9">
    <source>
        <dbReference type="RuleBase" id="RU369079"/>
    </source>
</evidence>
<evidence type="ECO:0000256" key="5">
    <source>
        <dbReference type="ARBA" id="ARBA00022692"/>
    </source>
</evidence>
<dbReference type="Pfam" id="PF04290">
    <property type="entry name" value="DctQ"/>
    <property type="match status" value="1"/>
</dbReference>
<dbReference type="InterPro" id="IPR007387">
    <property type="entry name" value="TRAP_DctQ"/>
</dbReference>
<feature type="transmembrane region" description="Helical" evidence="9">
    <location>
        <begin position="99"/>
        <end position="122"/>
    </location>
</feature>
<reference evidence="11 12" key="1">
    <citation type="submission" date="2019-02" db="EMBL/GenBank/DDBJ databases">
        <title>Prokaryotic population dynamics and viral predation in marine succession experiment using metagenomics: the confinement effect.</title>
        <authorList>
            <person name="Haro-Moreno J.M."/>
            <person name="Rodriguez-Valera F."/>
            <person name="Lopez-Perez M."/>
        </authorList>
    </citation>
    <scope>NUCLEOTIDE SEQUENCE [LARGE SCALE GENOMIC DNA]</scope>
    <source>
        <strain evidence="11">MED-G170</strain>
    </source>
</reference>
<evidence type="ECO:0000256" key="8">
    <source>
        <dbReference type="ARBA" id="ARBA00038436"/>
    </source>
</evidence>
<sequence>MQLGAPYLLIRLKTAFSAVEKFTEVTGRFISWAAVTMVILVVLVVITRYFLGIGSIALQESVTYLHCLVFMMGIAFTLKHDGHVRVDIFYRGFSPRCKALVNLIGALLFLIPFCLLIFFTSWDYVLSSWVIRETSAENNGLPFIYLLKTLMLLMPVTLLLQGIAEIIRSGLILGGADVSTSATAESTETII</sequence>
<comment type="function">
    <text evidence="9">Part of the tripartite ATP-independent periplasmic (TRAP) transport system.</text>
</comment>
<keyword evidence="4 9" id="KW-0997">Cell inner membrane</keyword>
<evidence type="ECO:0000256" key="2">
    <source>
        <dbReference type="ARBA" id="ARBA00022448"/>
    </source>
</evidence>
<feature type="domain" description="Tripartite ATP-independent periplasmic transporters DctQ component" evidence="10">
    <location>
        <begin position="37"/>
        <end position="168"/>
    </location>
</feature>
<evidence type="ECO:0000256" key="4">
    <source>
        <dbReference type="ARBA" id="ARBA00022519"/>
    </source>
</evidence>
<gene>
    <name evidence="11" type="ORF">EVB03_05750</name>
</gene>
<keyword evidence="3" id="KW-1003">Cell membrane</keyword>
<dbReference type="PANTHER" id="PTHR35011:SF4">
    <property type="entry name" value="SLL1102 PROTEIN"/>
    <property type="match status" value="1"/>
</dbReference>
<dbReference type="GO" id="GO:0022857">
    <property type="term" value="F:transmembrane transporter activity"/>
    <property type="evidence" value="ECO:0007669"/>
    <property type="project" value="UniProtKB-UniRule"/>
</dbReference>
<comment type="caution">
    <text evidence="11">The sequence shown here is derived from an EMBL/GenBank/DDBJ whole genome shotgun (WGS) entry which is preliminary data.</text>
</comment>
<accession>A0A520MG02</accession>
<evidence type="ECO:0000256" key="7">
    <source>
        <dbReference type="ARBA" id="ARBA00023136"/>
    </source>
</evidence>
<dbReference type="InterPro" id="IPR055348">
    <property type="entry name" value="DctQ"/>
</dbReference>
<feature type="transmembrane region" description="Helical" evidence="9">
    <location>
        <begin position="29"/>
        <end position="50"/>
    </location>
</feature>
<protein>
    <recommendedName>
        <fullName evidence="9">TRAP transporter small permease protein</fullName>
    </recommendedName>
</protein>
<evidence type="ECO:0000256" key="1">
    <source>
        <dbReference type="ARBA" id="ARBA00004429"/>
    </source>
</evidence>
<name>A0A520MG02_9GAMM</name>
<dbReference type="GO" id="GO:0005886">
    <property type="term" value="C:plasma membrane"/>
    <property type="evidence" value="ECO:0007669"/>
    <property type="project" value="UniProtKB-SubCell"/>
</dbReference>
<evidence type="ECO:0000256" key="3">
    <source>
        <dbReference type="ARBA" id="ARBA00022475"/>
    </source>
</evidence>
<dbReference type="AlphaFoldDB" id="A0A520MG02"/>
<dbReference type="Proteomes" id="UP000315889">
    <property type="component" value="Unassembled WGS sequence"/>
</dbReference>
<comment type="subunit">
    <text evidence="9">The complex comprises the extracytoplasmic solute receptor protein and the two transmembrane proteins.</text>
</comment>